<dbReference type="InterPro" id="IPR038765">
    <property type="entry name" value="Papain-like_cys_pep_sf"/>
</dbReference>
<dbReference type="AlphaFoldDB" id="A0A4R0VK74"/>
<dbReference type="Proteomes" id="UP000292787">
    <property type="component" value="Unassembled WGS sequence"/>
</dbReference>
<dbReference type="InterPro" id="IPR007921">
    <property type="entry name" value="CHAP_dom"/>
</dbReference>
<protein>
    <recommendedName>
        <fullName evidence="2">Peptidase C51 domain-containing protein</fullName>
    </recommendedName>
</protein>
<comment type="caution">
    <text evidence="3">The sequence shown here is derived from an EMBL/GenBank/DDBJ whole genome shotgun (WGS) entry which is preliminary data.</text>
</comment>
<dbReference type="Pfam" id="PF18013">
    <property type="entry name" value="Phage_lysozyme2"/>
    <property type="match status" value="1"/>
</dbReference>
<dbReference type="EMBL" id="SHTF01000016">
    <property type="protein sequence ID" value="TCF63909.1"/>
    <property type="molecule type" value="Genomic_DNA"/>
</dbReference>
<dbReference type="PROSITE" id="PS50911">
    <property type="entry name" value="CHAP"/>
    <property type="match status" value="1"/>
</dbReference>
<dbReference type="SUPFAM" id="SSF54001">
    <property type="entry name" value="Cysteine proteinases"/>
    <property type="match status" value="1"/>
</dbReference>
<name>A0A4R0VK74_BIFLL</name>
<dbReference type="RefSeq" id="WP_242669879.1">
    <property type="nucleotide sequence ID" value="NZ_SHTF01000016.1"/>
</dbReference>
<dbReference type="Gene3D" id="3.90.1720.10">
    <property type="entry name" value="endopeptidase domain like (from Nostoc punctiforme)"/>
    <property type="match status" value="1"/>
</dbReference>
<proteinExistence type="predicted"/>
<evidence type="ECO:0000313" key="4">
    <source>
        <dbReference type="Proteomes" id="UP000292787"/>
    </source>
</evidence>
<accession>A0A4R0VK74</accession>
<evidence type="ECO:0000259" key="2">
    <source>
        <dbReference type="PROSITE" id="PS50911"/>
    </source>
</evidence>
<feature type="compositionally biased region" description="Polar residues" evidence="1">
    <location>
        <begin position="241"/>
        <end position="253"/>
    </location>
</feature>
<evidence type="ECO:0000313" key="3">
    <source>
        <dbReference type="EMBL" id="TCF63909.1"/>
    </source>
</evidence>
<organism evidence="3 4">
    <name type="scientific">Bifidobacterium longum subsp. longum</name>
    <dbReference type="NCBI Taxonomy" id="1679"/>
    <lineage>
        <taxon>Bacteria</taxon>
        <taxon>Bacillati</taxon>
        <taxon>Actinomycetota</taxon>
        <taxon>Actinomycetes</taxon>
        <taxon>Bifidobacteriales</taxon>
        <taxon>Bifidobacteriaceae</taxon>
        <taxon>Bifidobacterium</taxon>
    </lineage>
</organism>
<reference evidence="3 4" key="1">
    <citation type="journal article" date="2018" name="Sci. Rep.">
        <title>Genomic diversity and distribution of Bifidobacterium longum subsp. longum across the human lifespan.</title>
        <authorList>
            <person name="Odamaki T."/>
            <person name="Bottacini F."/>
            <person name="Kato K."/>
            <person name="Mitsuyama E."/>
            <person name="Yoshida K."/>
            <person name="Horigome A."/>
            <person name="Xiao J.Z."/>
            <person name="van Sinderen D."/>
        </authorList>
    </citation>
    <scope>NUCLEOTIDE SEQUENCE [LARGE SCALE GENOMIC DNA]</scope>
    <source>
        <strain evidence="3 4">MCC10116</strain>
    </source>
</reference>
<gene>
    <name evidence="3" type="ORF">MCC10116_1168</name>
</gene>
<evidence type="ECO:0000256" key="1">
    <source>
        <dbReference type="SAM" id="MobiDB-lite"/>
    </source>
</evidence>
<sequence>MKTSTKLMAAGAALLVGLNGLIVMTVVSAVSGSVAALTSNVGKSLSAAEYDCGTSSDDDSTTGTTSIAPNKVAVAIAEAFAKAGYSKASTAGVLGVIQFESGMNPEQEQVGETNPELRGFGLNQWTPRSKIQAWMDQHNVSGKDSDADVQIKMLVDTSKSDWNNFYLDNIEAEGYNVTDHDLHKWWLHADNPEDASIAWLAGYARPAWNARHEEERRQYARSYYDSPEISAIDFTGKASDDSSGSDNVVQASCSSDDDGDGGSAVVGSVGGAPIGKTRNFGWLCDTDAKVCHDGDYGPFTSFASGGHYQCYWYALVRLWVIHHHDVANWNTPVGGDVHVHLASDPAYTVDSSPHPGDGVSQFGGALGGDMSSGHIAVVEEVKQDANGWRIRISEGNYGTDGSGPWEGYNSRWLTQKQFDGAGNVFFRKKSWKN</sequence>
<dbReference type="Pfam" id="PF05257">
    <property type="entry name" value="CHAP"/>
    <property type="match status" value="1"/>
</dbReference>
<feature type="region of interest" description="Disordered" evidence="1">
    <location>
        <begin position="235"/>
        <end position="267"/>
    </location>
</feature>
<dbReference type="Gene3D" id="1.10.530.10">
    <property type="match status" value="1"/>
</dbReference>
<dbReference type="InterPro" id="IPR041219">
    <property type="entry name" value="Phage_lysozyme2"/>
</dbReference>
<feature type="domain" description="Peptidase C51" evidence="2">
    <location>
        <begin position="285"/>
        <end position="428"/>
    </location>
</feature>